<dbReference type="EMBL" id="HBUF01615239">
    <property type="protein sequence ID" value="CAG6779733.1"/>
    <property type="molecule type" value="Transcribed_RNA"/>
</dbReference>
<sequence>MQPRREKTSLKGLIIKYTWNVENVTQGTEYKIQMEHTKNRVEHMKTLKQNLTGLPKHVREQIIADKMYEYWFKHVESLHRIKRDANEQNHTVLEFREKLIATMKKFRNQGKIDELKKMSAKIKKTFQLQEKYLEFQKMLADKIKKGERVFEGPEYKSNVEHTKKIVEYMKVLKGKGIPEDVVKEKIADKMNEYWFKHVEETST</sequence>
<dbReference type="AlphaFoldDB" id="A0A8D9B6V7"/>
<reference evidence="1" key="1">
    <citation type="submission" date="2021-05" db="EMBL/GenBank/DDBJ databases">
        <authorList>
            <person name="Alioto T."/>
            <person name="Alioto T."/>
            <person name="Gomez Garrido J."/>
        </authorList>
    </citation>
    <scope>NUCLEOTIDE SEQUENCE</scope>
</reference>
<name>A0A8D9B6V7_9HEMI</name>
<evidence type="ECO:0000313" key="1">
    <source>
        <dbReference type="EMBL" id="CAG6779733.1"/>
    </source>
</evidence>
<proteinExistence type="predicted"/>
<protein>
    <submittedName>
        <fullName evidence="1">Uncharacterized protein</fullName>
    </submittedName>
</protein>
<accession>A0A8D9B6V7</accession>
<organism evidence="1">
    <name type="scientific">Cacopsylla melanoneura</name>
    <dbReference type="NCBI Taxonomy" id="428564"/>
    <lineage>
        <taxon>Eukaryota</taxon>
        <taxon>Metazoa</taxon>
        <taxon>Ecdysozoa</taxon>
        <taxon>Arthropoda</taxon>
        <taxon>Hexapoda</taxon>
        <taxon>Insecta</taxon>
        <taxon>Pterygota</taxon>
        <taxon>Neoptera</taxon>
        <taxon>Paraneoptera</taxon>
        <taxon>Hemiptera</taxon>
        <taxon>Sternorrhyncha</taxon>
        <taxon>Psylloidea</taxon>
        <taxon>Psyllidae</taxon>
        <taxon>Psyllinae</taxon>
        <taxon>Cacopsylla</taxon>
    </lineage>
</organism>